<organism evidence="1 2">
    <name type="scientific">Campylobacter concisus</name>
    <dbReference type="NCBI Taxonomy" id="199"/>
    <lineage>
        <taxon>Bacteria</taxon>
        <taxon>Pseudomonadati</taxon>
        <taxon>Campylobacterota</taxon>
        <taxon>Epsilonproteobacteria</taxon>
        <taxon>Campylobacterales</taxon>
        <taxon>Campylobacteraceae</taxon>
        <taxon>Campylobacter</taxon>
    </lineage>
</organism>
<dbReference type="SUPFAM" id="SSF53474">
    <property type="entry name" value="alpha/beta-Hydrolases"/>
    <property type="match status" value="1"/>
</dbReference>
<sequence length="418" mass="47570">MLVDGSYEILSCDDVELGIKRDSALSFYACYDDVKEAKALLVIIPGLGADSDSGYRAHLMRTMVESYDVACISVDYHCIGNRPQLGAKFGLDDIDCAILTKELASIGINLPIDLKSIDCHEKVDLLLKFLSQEITLRKESGVLPDDFRLKASITMVPTKNEYQNFGVMQALDVLNAVLYTKKYINSAKFEHLPVIMVGSSHGGYLAHMCAKIAPWLVDGVIDNSSYAIFLWRLIGFGKEIDFTNYFCFGTGALYQNLYLYFFDKTHWTLNEKSPNYFIDAREEIRNILNLDHLNVQSNYKKPVYVSYHCIYDKEVAPAKDKTELYEALKKLKFDATLHMIKDESEVDGKFIKSLTHGMGMSYKLLLQRELPGVMKKILSKKDKKDEINERCIEYKCGDLIYKFSEISDQIKLEILDIA</sequence>
<evidence type="ECO:0000313" key="2">
    <source>
        <dbReference type="Proteomes" id="UP000594535"/>
    </source>
</evidence>
<dbReference type="Proteomes" id="UP000594535">
    <property type="component" value="Chromosome"/>
</dbReference>
<dbReference type="Pfam" id="PF11144">
    <property type="entry name" value="DUF2920"/>
    <property type="match status" value="1"/>
</dbReference>
<evidence type="ECO:0000313" key="1">
    <source>
        <dbReference type="EMBL" id="QPI06078.1"/>
    </source>
</evidence>
<dbReference type="InterPro" id="IPR022605">
    <property type="entry name" value="DUF2920"/>
</dbReference>
<dbReference type="AlphaFoldDB" id="A0A7S9S9T3"/>
<proteinExistence type="predicted"/>
<dbReference type="Gene3D" id="3.40.50.1820">
    <property type="entry name" value="alpha/beta hydrolase"/>
    <property type="match status" value="1"/>
</dbReference>
<accession>A0A7S9S9T3</accession>
<reference evidence="1" key="1">
    <citation type="journal article" date="2020" name="Microb. Genom.">
        <title>Analysis of complete Campylobacter concisus genomes identifies genomospecies features, secretion systems and novel plasmids and their association with severe ulcerative colitis.</title>
        <authorList>
            <person name="Liu F."/>
            <person name="Chen S."/>
            <person name="Luu L.D.W."/>
            <person name="Lee S.A."/>
            <person name="Tay A.C.Y."/>
            <person name="Wu R."/>
            <person name="Riordan S.M."/>
            <person name="Lan R."/>
            <person name="Liu L."/>
            <person name="Zhang L."/>
        </authorList>
    </citation>
    <scope>NUCLEOTIDE SEQUENCE [LARGE SCALE GENOMIC DNA]</scope>
    <source>
        <strain evidence="1">H9O-S2</strain>
    </source>
</reference>
<dbReference type="RefSeq" id="WP_196088912.1">
    <property type="nucleotide sequence ID" value="NZ_CP049232.1"/>
</dbReference>
<protein>
    <submittedName>
        <fullName evidence="1">DUF2920 family protein</fullName>
    </submittedName>
</protein>
<dbReference type="InterPro" id="IPR029058">
    <property type="entry name" value="AB_hydrolase_fold"/>
</dbReference>
<gene>
    <name evidence="1" type="ORF">G5B96_01545</name>
</gene>
<name>A0A7S9S9T3_9BACT</name>
<dbReference type="EMBL" id="CP049232">
    <property type="protein sequence ID" value="QPI06078.1"/>
    <property type="molecule type" value="Genomic_DNA"/>
</dbReference>